<organism evidence="1 2">
    <name type="scientific">Candidatus Staskawiczbacteria bacterium RIFOXYD1_FULL_32_13</name>
    <dbReference type="NCBI Taxonomy" id="1802234"/>
    <lineage>
        <taxon>Bacteria</taxon>
        <taxon>Candidatus Staskawicziibacteriota</taxon>
    </lineage>
</organism>
<proteinExistence type="predicted"/>
<sequence length="93" mass="10355">MYNKLMEEIKKHYLSLLTEIIVKESVILGSDITIAKAQSVGGLVLDSSGNVINIKGDANQILHKLIDEYVDLIGNLAKDAIKEIFEKYPLIKI</sequence>
<gene>
    <name evidence="1" type="ORF">A2561_01025</name>
</gene>
<dbReference type="EMBL" id="MHPU01000036">
    <property type="protein sequence ID" value="OGZ87883.1"/>
    <property type="molecule type" value="Genomic_DNA"/>
</dbReference>
<protein>
    <submittedName>
        <fullName evidence="1">Uncharacterized protein</fullName>
    </submittedName>
</protein>
<dbReference type="AlphaFoldDB" id="A0A1G2JLP3"/>
<dbReference type="Proteomes" id="UP000178935">
    <property type="component" value="Unassembled WGS sequence"/>
</dbReference>
<accession>A0A1G2JLP3</accession>
<name>A0A1G2JLP3_9BACT</name>
<comment type="caution">
    <text evidence="1">The sequence shown here is derived from an EMBL/GenBank/DDBJ whole genome shotgun (WGS) entry which is preliminary data.</text>
</comment>
<evidence type="ECO:0000313" key="1">
    <source>
        <dbReference type="EMBL" id="OGZ87883.1"/>
    </source>
</evidence>
<evidence type="ECO:0000313" key="2">
    <source>
        <dbReference type="Proteomes" id="UP000178935"/>
    </source>
</evidence>
<reference evidence="1 2" key="1">
    <citation type="journal article" date="2016" name="Nat. Commun.">
        <title>Thousands of microbial genomes shed light on interconnected biogeochemical processes in an aquifer system.</title>
        <authorList>
            <person name="Anantharaman K."/>
            <person name="Brown C.T."/>
            <person name="Hug L.A."/>
            <person name="Sharon I."/>
            <person name="Castelle C.J."/>
            <person name="Probst A.J."/>
            <person name="Thomas B.C."/>
            <person name="Singh A."/>
            <person name="Wilkins M.J."/>
            <person name="Karaoz U."/>
            <person name="Brodie E.L."/>
            <person name="Williams K.H."/>
            <person name="Hubbard S.S."/>
            <person name="Banfield J.F."/>
        </authorList>
    </citation>
    <scope>NUCLEOTIDE SEQUENCE [LARGE SCALE GENOMIC DNA]</scope>
</reference>